<keyword evidence="3" id="KW-1185">Reference proteome</keyword>
<dbReference type="AlphaFoldDB" id="A0A8V0ZL76"/>
<feature type="region of interest" description="Disordered" evidence="1">
    <location>
        <begin position="1"/>
        <end position="108"/>
    </location>
</feature>
<organism evidence="2 3">
    <name type="scientific">Gallus gallus</name>
    <name type="common">Chicken</name>
    <dbReference type="NCBI Taxonomy" id="9031"/>
    <lineage>
        <taxon>Eukaryota</taxon>
        <taxon>Metazoa</taxon>
        <taxon>Chordata</taxon>
        <taxon>Craniata</taxon>
        <taxon>Vertebrata</taxon>
        <taxon>Euteleostomi</taxon>
        <taxon>Archelosauria</taxon>
        <taxon>Archosauria</taxon>
        <taxon>Dinosauria</taxon>
        <taxon>Saurischia</taxon>
        <taxon>Theropoda</taxon>
        <taxon>Coelurosauria</taxon>
        <taxon>Aves</taxon>
        <taxon>Neognathae</taxon>
        <taxon>Galloanserae</taxon>
        <taxon>Galliformes</taxon>
        <taxon>Phasianidae</taxon>
        <taxon>Phasianinae</taxon>
        <taxon>Gallus</taxon>
    </lineage>
</organism>
<sequence length="234" mass="24543">MGSSRPAANKEPRRGAAAASRVQSGREGAERSSAAGTRAGRGRRGEPGARGTASSRGAAPVVSLRTLTAPGAAPGKDGGRKAPAGPAQPHVLPTRAPHGGLRAQDVEEDSERLSAAFASVMSFMAQATRECESYYSLVPACRRREHEVKHICRYHGRQAGGEEPEPSLDRKSAASAAPSQAGTCQHRTKKASKDIYIEVSPGIYSITATSEDMEKQTHVVDVSAGQSIDLTFVL</sequence>
<feature type="region of interest" description="Disordered" evidence="1">
    <location>
        <begin position="157"/>
        <end position="187"/>
    </location>
</feature>
<dbReference type="PANTHER" id="PTHR14330:SF2">
    <property type="entry name" value="A-KINASE-INTERACTING PROTEIN 1"/>
    <property type="match status" value="1"/>
</dbReference>
<dbReference type="PANTHER" id="PTHR14330">
    <property type="entry name" value="A-KINASE-INTERACTING PROTEIN 1"/>
    <property type="match status" value="1"/>
</dbReference>
<dbReference type="OrthoDB" id="5945634at2759"/>
<evidence type="ECO:0000313" key="3">
    <source>
        <dbReference type="Proteomes" id="UP000000539"/>
    </source>
</evidence>
<feature type="compositionally biased region" description="Low complexity" evidence="1">
    <location>
        <begin position="49"/>
        <end position="59"/>
    </location>
</feature>
<dbReference type="GO" id="GO:0005654">
    <property type="term" value="C:nucleoplasm"/>
    <property type="evidence" value="ECO:0000318"/>
    <property type="project" value="GO_Central"/>
</dbReference>
<dbReference type="InterPro" id="IPR033214">
    <property type="entry name" value="AKIP1"/>
</dbReference>
<evidence type="ECO:0000313" key="2">
    <source>
        <dbReference type="Ensembl" id="ENSGALP00010029375.1"/>
    </source>
</evidence>
<evidence type="ECO:0000256" key="1">
    <source>
        <dbReference type="SAM" id="MobiDB-lite"/>
    </source>
</evidence>
<dbReference type="GO" id="GO:1901222">
    <property type="term" value="P:regulation of non-canonical NF-kappaB signal transduction"/>
    <property type="evidence" value="ECO:0007669"/>
    <property type="project" value="InterPro"/>
</dbReference>
<protein>
    <submittedName>
        <fullName evidence="2">A-kinase interacting protein 1</fullName>
    </submittedName>
</protein>
<gene>
    <name evidence="2" type="primary">AKIP1</name>
</gene>
<reference evidence="2" key="3">
    <citation type="submission" date="2025-09" db="UniProtKB">
        <authorList>
            <consortium name="Ensembl"/>
        </authorList>
    </citation>
    <scope>IDENTIFICATION</scope>
    <source>
        <strain evidence="2">broiler</strain>
    </source>
</reference>
<dbReference type="GeneTree" id="ENSGT00390000017064"/>
<name>A0A8V0ZL76_CHICK</name>
<reference evidence="2" key="1">
    <citation type="submission" date="2020-11" db="EMBL/GenBank/DDBJ databases">
        <title>Gallus gallus (Chicken) genome, bGalGal1, GRCg7b, maternal haplotype autosomes + Z &amp; W.</title>
        <authorList>
            <person name="Warren W."/>
            <person name="Formenti G."/>
            <person name="Fedrigo O."/>
            <person name="Haase B."/>
            <person name="Mountcastle J."/>
            <person name="Balacco J."/>
            <person name="Tracey A."/>
            <person name="Schneider V."/>
            <person name="Okimoto R."/>
            <person name="Cheng H."/>
            <person name="Hawken R."/>
            <person name="Howe K."/>
            <person name="Jarvis E.D."/>
        </authorList>
    </citation>
    <scope>NUCLEOTIDE SEQUENCE [LARGE SCALE GENOMIC DNA]</scope>
    <source>
        <strain evidence="2">Broiler</strain>
    </source>
</reference>
<reference evidence="2" key="2">
    <citation type="submission" date="2025-08" db="UniProtKB">
        <authorList>
            <consortium name="Ensembl"/>
        </authorList>
    </citation>
    <scope>IDENTIFICATION</scope>
    <source>
        <strain evidence="2">broiler</strain>
    </source>
</reference>
<proteinExistence type="predicted"/>
<dbReference type="Proteomes" id="UP000000539">
    <property type="component" value="Chromosome 5"/>
</dbReference>
<dbReference type="Ensembl" id="ENSGALT00010049715.1">
    <property type="protein sequence ID" value="ENSGALP00010029375.1"/>
    <property type="gene ID" value="ENSGALG00010020601.1"/>
</dbReference>
<accession>A0A8V0ZL76</accession>